<dbReference type="Pfam" id="PF01047">
    <property type="entry name" value="MarR"/>
    <property type="match status" value="1"/>
</dbReference>
<dbReference type="InterPro" id="IPR036388">
    <property type="entry name" value="WH-like_DNA-bd_sf"/>
</dbReference>
<evidence type="ECO:0000313" key="5">
    <source>
        <dbReference type="EMBL" id="TQM01341.1"/>
    </source>
</evidence>
<dbReference type="PANTHER" id="PTHR39515">
    <property type="entry name" value="CONSERVED PROTEIN"/>
    <property type="match status" value="1"/>
</dbReference>
<gene>
    <name evidence="5" type="ORF">FB559_7098</name>
</gene>
<keyword evidence="6" id="KW-1185">Reference proteome</keyword>
<keyword evidence="2 5" id="KW-0238">DNA-binding</keyword>
<proteinExistence type="predicted"/>
<dbReference type="PANTHER" id="PTHR39515:SF2">
    <property type="entry name" value="HTH-TYPE TRANSCRIPTIONAL REGULATOR RV0880"/>
    <property type="match status" value="1"/>
</dbReference>
<evidence type="ECO:0000256" key="1">
    <source>
        <dbReference type="ARBA" id="ARBA00023015"/>
    </source>
</evidence>
<feature type="domain" description="HTH marR-type" evidence="4">
    <location>
        <begin position="4"/>
        <end position="143"/>
    </location>
</feature>
<dbReference type="PROSITE" id="PS50995">
    <property type="entry name" value="HTH_MARR_2"/>
    <property type="match status" value="1"/>
</dbReference>
<dbReference type="Gene3D" id="1.10.10.10">
    <property type="entry name" value="Winged helix-like DNA-binding domain superfamily/Winged helix DNA-binding domain"/>
    <property type="match status" value="1"/>
</dbReference>
<comment type="caution">
    <text evidence="5">The sequence shown here is derived from an EMBL/GenBank/DDBJ whole genome shotgun (WGS) entry which is preliminary data.</text>
</comment>
<dbReference type="EMBL" id="VFOZ01000001">
    <property type="protein sequence ID" value="TQM01341.1"/>
    <property type="molecule type" value="Genomic_DNA"/>
</dbReference>
<dbReference type="RefSeq" id="WP_246122321.1">
    <property type="nucleotide sequence ID" value="NZ_VFOZ01000001.1"/>
</dbReference>
<dbReference type="Proteomes" id="UP000316096">
    <property type="component" value="Unassembled WGS sequence"/>
</dbReference>
<accession>A0A543CW90</accession>
<keyword evidence="1" id="KW-0805">Transcription regulation</keyword>
<name>A0A543CW90_9ACTN</name>
<protein>
    <submittedName>
        <fullName evidence="5">DNA-binding MarR family transcriptional regulator</fullName>
    </submittedName>
</protein>
<dbReference type="PROSITE" id="PS01117">
    <property type="entry name" value="HTH_MARR_1"/>
    <property type="match status" value="1"/>
</dbReference>
<organism evidence="5 6">
    <name type="scientific">Actinoallomurus bryophytorum</name>
    <dbReference type="NCBI Taxonomy" id="1490222"/>
    <lineage>
        <taxon>Bacteria</taxon>
        <taxon>Bacillati</taxon>
        <taxon>Actinomycetota</taxon>
        <taxon>Actinomycetes</taxon>
        <taxon>Streptosporangiales</taxon>
        <taxon>Thermomonosporaceae</taxon>
        <taxon>Actinoallomurus</taxon>
    </lineage>
</organism>
<sequence>MLNEPDLERAAFDLRLALARIVRRLRQAHEPGDLTLSEVSVLSRLDRDGPATPGALAGGERVRPQAMGNTLAALEQRGLVARMPDPEDGRRVSMSATEAGRQLLLDRRSASTRRVTHALAQGFSPDEQRRLIEVIPLLDRLADSL</sequence>
<evidence type="ECO:0000256" key="3">
    <source>
        <dbReference type="ARBA" id="ARBA00023163"/>
    </source>
</evidence>
<evidence type="ECO:0000313" key="6">
    <source>
        <dbReference type="Proteomes" id="UP000316096"/>
    </source>
</evidence>
<dbReference type="GO" id="GO:0003677">
    <property type="term" value="F:DNA binding"/>
    <property type="evidence" value="ECO:0007669"/>
    <property type="project" value="UniProtKB-KW"/>
</dbReference>
<dbReference type="AlphaFoldDB" id="A0A543CW90"/>
<dbReference type="InterPro" id="IPR000835">
    <property type="entry name" value="HTH_MarR-typ"/>
</dbReference>
<reference evidence="5 6" key="1">
    <citation type="submission" date="2019-06" db="EMBL/GenBank/DDBJ databases">
        <title>Sequencing the genomes of 1000 actinobacteria strains.</title>
        <authorList>
            <person name="Klenk H.-P."/>
        </authorList>
    </citation>
    <scope>NUCLEOTIDE SEQUENCE [LARGE SCALE GENOMIC DNA]</scope>
    <source>
        <strain evidence="5 6">DSM 102200</strain>
    </source>
</reference>
<keyword evidence="3" id="KW-0804">Transcription</keyword>
<dbReference type="InterPro" id="IPR023187">
    <property type="entry name" value="Tscrpt_reg_MarR-type_CS"/>
</dbReference>
<dbReference type="InterPro" id="IPR036390">
    <property type="entry name" value="WH_DNA-bd_sf"/>
</dbReference>
<dbReference type="SMART" id="SM00347">
    <property type="entry name" value="HTH_MARR"/>
    <property type="match status" value="1"/>
</dbReference>
<dbReference type="SUPFAM" id="SSF46785">
    <property type="entry name" value="Winged helix' DNA-binding domain"/>
    <property type="match status" value="1"/>
</dbReference>
<dbReference type="GO" id="GO:0003700">
    <property type="term" value="F:DNA-binding transcription factor activity"/>
    <property type="evidence" value="ECO:0007669"/>
    <property type="project" value="InterPro"/>
</dbReference>
<evidence type="ECO:0000259" key="4">
    <source>
        <dbReference type="PROSITE" id="PS50995"/>
    </source>
</evidence>
<evidence type="ECO:0000256" key="2">
    <source>
        <dbReference type="ARBA" id="ARBA00023125"/>
    </source>
</evidence>
<dbReference type="InterPro" id="IPR052526">
    <property type="entry name" value="HTH-type_Bedaq_tolerance"/>
</dbReference>